<dbReference type="GO" id="GO:0010971">
    <property type="term" value="P:positive regulation of G2/M transition of mitotic cell cycle"/>
    <property type="evidence" value="ECO:0007669"/>
    <property type="project" value="TreeGrafter"/>
</dbReference>
<feature type="compositionally biased region" description="Polar residues" evidence="1">
    <location>
        <begin position="477"/>
        <end position="488"/>
    </location>
</feature>
<feature type="compositionally biased region" description="Basic and acidic residues" evidence="1">
    <location>
        <begin position="729"/>
        <end position="766"/>
    </location>
</feature>
<dbReference type="SMART" id="SM01327">
    <property type="entry name" value="Zds_C"/>
    <property type="match status" value="1"/>
</dbReference>
<dbReference type="InterPro" id="IPR040206">
    <property type="entry name" value="Zds1/2"/>
</dbReference>
<dbReference type="Proteomes" id="UP001194746">
    <property type="component" value="Unassembled WGS sequence"/>
</dbReference>
<feature type="region of interest" description="Disordered" evidence="1">
    <location>
        <begin position="159"/>
        <end position="232"/>
    </location>
</feature>
<dbReference type="AlphaFoldDB" id="A0AAD4CMR0"/>
<sequence>MTALFALKLSRQGGILTSSPRGKTPVAFSPSISFGISSSSGSRLSCSHAGASIFYQVLSVLGYLQCSSFSSPTFGLLILNEHPPFHKPQSHLAFYASPSPSEASGGYATRRGHVPHLSISDPSHHVTEAIGHMYEDDYDKRKSQRLSYLPSPSAETISIIPPSLAGSSSPSSPQSLQVQSQFNEANNHRQTNGHPQSLPGIKSTDKSTPTSPSSIPSPGSADTATTSFPLNDIDYESNPAAVAQELNNLAAIRRMSMDVAATGDPDLPSYNSNIPIAPSPSADENDTSRLFWVPARLHPELAPKEFKSFLDSKADHIKRKSGDFSTLSPDRQGSTGGLRRKRSMLSRQIDNSQDYQDGAERLERKRSESTKESLGPNLQQLENLVDDLQRNTSPSSLLDGVQNLAVSPDEDMPILPPAPPGHSLRRSTRTQYRKAGSLKKGEKLPYSKRVGRLSESNDSAPSFIPPPGEQPILGLTRVSTDPTPTRTRAQALAKSAQAAASTSEASNSTAGPAADYPPDDNDILNESPEDETATSTSAPSQSRHWHSRISSNGRSTLNTPLIEQKIPEIVETPPSENHESSSIPSAQQISASGRGSAVQDPSSKGSYSHDQSSAKRLVPGRGYAKEAAPTLNEFANSPEPLPGNTTRTDSLSFIPTLTEDRKPETKKSKDKKDSEGGRKSSWHWLLGSEEKDKEKKKDKDSDSRKIKSKIVDKVHETAHGLPSSNDSNSRGRDSSTFDRLDPKLEEERRKDHVRRSSGDSKKEKESGLFSSIFGGGRKKSGGDSHHKKSSSRTLSPDPPPRILKPDIDFPWTRFSILEERAIYRMAHIKLANPRRALYSQVLLSNFMYSYLAKVQQMHPLMLASSAAQRQQKSREQSEEYLQYQRYQEAQDQQYGDNAYDESQMYDYNDDPHDQYRPHSRGSKQGYENGNSYGPGHYQYGHSTFSDDAQLDDDDDDMW</sequence>
<accession>A0AAD4CMR0</accession>
<feature type="compositionally biased region" description="Basic residues" evidence="1">
    <location>
        <begin position="423"/>
        <end position="432"/>
    </location>
</feature>
<feature type="compositionally biased region" description="Low complexity" evidence="1">
    <location>
        <begin position="489"/>
        <end position="510"/>
    </location>
</feature>
<gene>
    <name evidence="3" type="ORF">FE257_007290</name>
</gene>
<evidence type="ECO:0000259" key="2">
    <source>
        <dbReference type="SMART" id="SM01327"/>
    </source>
</evidence>
<comment type="caution">
    <text evidence="3">The sequence shown here is derived from an EMBL/GenBank/DDBJ whole genome shotgun (WGS) entry which is preliminary data.</text>
</comment>
<feature type="compositionally biased region" description="Polar residues" evidence="1">
    <location>
        <begin position="533"/>
        <end position="561"/>
    </location>
</feature>
<proteinExistence type="predicted"/>
<dbReference type="PANTHER" id="PTHR28089:SF1">
    <property type="entry name" value="PROTEIN ZDS1-RELATED"/>
    <property type="match status" value="1"/>
</dbReference>
<organism evidence="3 4">
    <name type="scientific">Aspergillus nanangensis</name>
    <dbReference type="NCBI Taxonomy" id="2582783"/>
    <lineage>
        <taxon>Eukaryota</taxon>
        <taxon>Fungi</taxon>
        <taxon>Dikarya</taxon>
        <taxon>Ascomycota</taxon>
        <taxon>Pezizomycotina</taxon>
        <taxon>Eurotiomycetes</taxon>
        <taxon>Eurotiomycetidae</taxon>
        <taxon>Eurotiales</taxon>
        <taxon>Aspergillaceae</taxon>
        <taxon>Aspergillus</taxon>
        <taxon>Aspergillus subgen. Circumdati</taxon>
    </lineage>
</organism>
<feature type="compositionally biased region" description="Low complexity" evidence="1">
    <location>
        <begin position="206"/>
        <end position="220"/>
    </location>
</feature>
<feature type="compositionally biased region" description="Acidic residues" evidence="1">
    <location>
        <begin position="517"/>
        <end position="532"/>
    </location>
</feature>
<feature type="compositionally biased region" description="Polar residues" evidence="1">
    <location>
        <begin position="599"/>
        <end position="611"/>
    </location>
</feature>
<feature type="compositionally biased region" description="Basic and acidic residues" evidence="1">
    <location>
        <begin position="688"/>
        <end position="718"/>
    </location>
</feature>
<feature type="compositionally biased region" description="Basic and acidic residues" evidence="1">
    <location>
        <begin position="358"/>
        <end position="371"/>
    </location>
</feature>
<evidence type="ECO:0000313" key="3">
    <source>
        <dbReference type="EMBL" id="KAF9889389.1"/>
    </source>
</evidence>
<dbReference type="Pfam" id="PF08632">
    <property type="entry name" value="Zds_C"/>
    <property type="match status" value="1"/>
</dbReference>
<feature type="compositionally biased region" description="Low complexity" evidence="1">
    <location>
        <begin position="580"/>
        <end position="592"/>
    </location>
</feature>
<feature type="region of interest" description="Disordered" evidence="1">
    <location>
        <begin position="320"/>
        <end position="378"/>
    </location>
</feature>
<reference evidence="3" key="2">
    <citation type="submission" date="2020-02" db="EMBL/GenBank/DDBJ databases">
        <authorList>
            <person name="Gilchrist C.L.M."/>
            <person name="Chooi Y.-H."/>
        </authorList>
    </citation>
    <scope>NUCLEOTIDE SEQUENCE</scope>
    <source>
        <strain evidence="3">MST-FP2251</strain>
    </source>
</reference>
<protein>
    <recommendedName>
        <fullName evidence="2">Protein Zds1 C-terminal domain-containing protein</fullName>
    </recommendedName>
</protein>
<feature type="compositionally biased region" description="Basic and acidic residues" evidence="1">
    <location>
        <begin position="658"/>
        <end position="678"/>
    </location>
</feature>
<keyword evidence="4" id="KW-1185">Reference proteome</keyword>
<feature type="region of interest" description="Disordered" evidence="1">
    <location>
        <begin position="407"/>
        <end position="802"/>
    </location>
</feature>
<feature type="compositionally biased region" description="Acidic residues" evidence="1">
    <location>
        <begin position="948"/>
        <end position="958"/>
    </location>
</feature>
<name>A0AAD4CMR0_ASPNN</name>
<feature type="compositionally biased region" description="Low complexity" evidence="1">
    <location>
        <begin position="159"/>
        <end position="181"/>
    </location>
</feature>
<dbReference type="GO" id="GO:0030010">
    <property type="term" value="P:establishment of cell polarity"/>
    <property type="evidence" value="ECO:0007669"/>
    <property type="project" value="TreeGrafter"/>
</dbReference>
<dbReference type="PANTHER" id="PTHR28089">
    <property type="entry name" value="PROTEIN ZDS1-RELATED"/>
    <property type="match status" value="1"/>
</dbReference>
<dbReference type="InterPro" id="IPR013941">
    <property type="entry name" value="ZDS1_C"/>
</dbReference>
<feature type="compositionally biased region" description="Polar residues" evidence="1">
    <location>
        <begin position="323"/>
        <end position="333"/>
    </location>
</feature>
<feature type="compositionally biased region" description="Polar residues" evidence="1">
    <location>
        <begin position="182"/>
        <end position="195"/>
    </location>
</feature>
<feature type="compositionally biased region" description="Polar residues" evidence="1">
    <location>
        <begin position="345"/>
        <end position="355"/>
    </location>
</feature>
<evidence type="ECO:0000313" key="4">
    <source>
        <dbReference type="Proteomes" id="UP001194746"/>
    </source>
</evidence>
<dbReference type="GO" id="GO:0005737">
    <property type="term" value="C:cytoplasm"/>
    <property type="evidence" value="ECO:0007669"/>
    <property type="project" value="TreeGrafter"/>
</dbReference>
<dbReference type="EMBL" id="VCAU01000036">
    <property type="protein sequence ID" value="KAF9889389.1"/>
    <property type="molecule type" value="Genomic_DNA"/>
</dbReference>
<feature type="domain" description="Protein Zds1 C-terminal" evidence="2">
    <location>
        <begin position="803"/>
        <end position="855"/>
    </location>
</feature>
<reference evidence="3" key="1">
    <citation type="journal article" date="2019" name="Beilstein J. Org. Chem.">
        <title>Nanangenines: drimane sesquiterpenoids as the dominant metabolite cohort of a novel Australian fungus, Aspergillus nanangensis.</title>
        <authorList>
            <person name="Lacey H.J."/>
            <person name="Gilchrist C.L.M."/>
            <person name="Crombie A."/>
            <person name="Kalaitzis J.A."/>
            <person name="Vuong D."/>
            <person name="Rutledge P.J."/>
            <person name="Turner P."/>
            <person name="Pitt J.I."/>
            <person name="Lacey E."/>
            <person name="Chooi Y.H."/>
            <person name="Piggott A.M."/>
        </authorList>
    </citation>
    <scope>NUCLEOTIDE SEQUENCE</scope>
    <source>
        <strain evidence="3">MST-FP2251</strain>
    </source>
</reference>
<feature type="region of interest" description="Disordered" evidence="1">
    <location>
        <begin position="103"/>
        <end position="122"/>
    </location>
</feature>
<feature type="region of interest" description="Disordered" evidence="1">
    <location>
        <begin position="901"/>
        <end position="958"/>
    </location>
</feature>
<feature type="compositionally biased region" description="Polar residues" evidence="1">
    <location>
        <begin position="643"/>
        <end position="655"/>
    </location>
</feature>
<evidence type="ECO:0000256" key="1">
    <source>
        <dbReference type="SAM" id="MobiDB-lite"/>
    </source>
</evidence>